<dbReference type="GO" id="GO:0008758">
    <property type="term" value="F:UDP-2,3-diacylglucosamine hydrolase activity"/>
    <property type="evidence" value="ECO:0007669"/>
    <property type="project" value="TreeGrafter"/>
</dbReference>
<evidence type="ECO:0000256" key="1">
    <source>
        <dbReference type="ARBA" id="ARBA00022723"/>
    </source>
</evidence>
<evidence type="ECO:0000313" key="5">
    <source>
        <dbReference type="EMBL" id="HIR67476.1"/>
    </source>
</evidence>
<feature type="domain" description="Calcineurin-like phosphoesterase" evidence="4">
    <location>
        <begin position="47"/>
        <end position="203"/>
    </location>
</feature>
<reference evidence="5" key="1">
    <citation type="submission" date="2020-10" db="EMBL/GenBank/DDBJ databases">
        <authorList>
            <person name="Gilroy R."/>
        </authorList>
    </citation>
    <scope>NUCLEOTIDE SEQUENCE</scope>
    <source>
        <strain evidence="5">ChiW16-3235</strain>
    </source>
</reference>
<dbReference type="AlphaFoldDB" id="A0A9D1J9L2"/>
<feature type="transmembrane region" description="Helical" evidence="3">
    <location>
        <begin position="6"/>
        <end position="26"/>
    </location>
</feature>
<dbReference type="GO" id="GO:0009245">
    <property type="term" value="P:lipid A biosynthetic process"/>
    <property type="evidence" value="ECO:0007669"/>
    <property type="project" value="TreeGrafter"/>
</dbReference>
<sequence length="265" mass="29728">MNAVQITVTVLISVGAVCVLCLLCWFSNSCLTVTRHEIYSGKLARDLRIVHLSDLHAKRFGKKNRRLVKAVKKQNPDIIVFTGDIIHLYKKPGEEAALELVEQLAKIAPFYYVSGNHEMRYRDYRFFSRRLADAGAVVLENEYIVKFGVAIVGLGCAHLKNNKIFEITPDFGTYKILLAHEPQFLRRYARAGYDLVLSGHAHGGQWRFLGQGVYAPGQGLLPELTSGEHILGSTHMIISRGLGNSEFPLRINNRPEVVVIDLKKA</sequence>
<dbReference type="CDD" id="cd07385">
    <property type="entry name" value="MPP_YkuE_C"/>
    <property type="match status" value="1"/>
</dbReference>
<organism evidence="5 6">
    <name type="scientific">Candidatus Coproplasma avicola</name>
    <dbReference type="NCBI Taxonomy" id="2840744"/>
    <lineage>
        <taxon>Bacteria</taxon>
        <taxon>Bacillati</taxon>
        <taxon>Bacillota</taxon>
        <taxon>Clostridia</taxon>
        <taxon>Eubacteriales</taxon>
        <taxon>Candidatus Coproplasma</taxon>
    </lineage>
</organism>
<dbReference type="InterPro" id="IPR004843">
    <property type="entry name" value="Calcineurin-like_PHP"/>
</dbReference>
<evidence type="ECO:0000313" key="6">
    <source>
        <dbReference type="Proteomes" id="UP000823913"/>
    </source>
</evidence>
<evidence type="ECO:0000256" key="2">
    <source>
        <dbReference type="ARBA" id="ARBA00022801"/>
    </source>
</evidence>
<dbReference type="PANTHER" id="PTHR31302">
    <property type="entry name" value="TRANSMEMBRANE PROTEIN WITH METALLOPHOSPHOESTERASE DOMAIN-RELATED"/>
    <property type="match status" value="1"/>
</dbReference>
<keyword evidence="2" id="KW-0378">Hydrolase</keyword>
<dbReference type="GO" id="GO:0016020">
    <property type="term" value="C:membrane"/>
    <property type="evidence" value="ECO:0007669"/>
    <property type="project" value="GOC"/>
</dbReference>
<keyword evidence="1" id="KW-0479">Metal-binding</keyword>
<dbReference type="SUPFAM" id="SSF56300">
    <property type="entry name" value="Metallo-dependent phosphatases"/>
    <property type="match status" value="1"/>
</dbReference>
<dbReference type="PANTHER" id="PTHR31302:SF31">
    <property type="entry name" value="PHOSPHODIESTERASE YAEI"/>
    <property type="match status" value="1"/>
</dbReference>
<proteinExistence type="predicted"/>
<dbReference type="Pfam" id="PF00149">
    <property type="entry name" value="Metallophos"/>
    <property type="match status" value="1"/>
</dbReference>
<dbReference type="GO" id="GO:0046872">
    <property type="term" value="F:metal ion binding"/>
    <property type="evidence" value="ECO:0007669"/>
    <property type="project" value="UniProtKB-KW"/>
</dbReference>
<dbReference type="InterPro" id="IPR051158">
    <property type="entry name" value="Metallophosphoesterase_sf"/>
</dbReference>
<dbReference type="Proteomes" id="UP000823913">
    <property type="component" value="Unassembled WGS sequence"/>
</dbReference>
<keyword evidence="3" id="KW-0812">Transmembrane</keyword>
<reference evidence="5" key="2">
    <citation type="journal article" date="2021" name="PeerJ">
        <title>Extensive microbial diversity within the chicken gut microbiome revealed by metagenomics and culture.</title>
        <authorList>
            <person name="Gilroy R."/>
            <person name="Ravi A."/>
            <person name="Getino M."/>
            <person name="Pursley I."/>
            <person name="Horton D.L."/>
            <person name="Alikhan N.F."/>
            <person name="Baker D."/>
            <person name="Gharbi K."/>
            <person name="Hall N."/>
            <person name="Watson M."/>
            <person name="Adriaenssens E.M."/>
            <person name="Foster-Nyarko E."/>
            <person name="Jarju S."/>
            <person name="Secka A."/>
            <person name="Antonio M."/>
            <person name="Oren A."/>
            <person name="Chaudhuri R.R."/>
            <person name="La Ragione R."/>
            <person name="Hildebrand F."/>
            <person name="Pallen M.J."/>
        </authorList>
    </citation>
    <scope>NUCLEOTIDE SEQUENCE</scope>
    <source>
        <strain evidence="5">ChiW16-3235</strain>
    </source>
</reference>
<dbReference type="EMBL" id="DVHK01000112">
    <property type="protein sequence ID" value="HIR67476.1"/>
    <property type="molecule type" value="Genomic_DNA"/>
</dbReference>
<gene>
    <name evidence="5" type="ORF">IAB94_05475</name>
</gene>
<comment type="caution">
    <text evidence="5">The sequence shown here is derived from an EMBL/GenBank/DDBJ whole genome shotgun (WGS) entry which is preliminary data.</text>
</comment>
<name>A0A9D1J9L2_9FIRM</name>
<dbReference type="InterPro" id="IPR029052">
    <property type="entry name" value="Metallo-depent_PP-like"/>
</dbReference>
<accession>A0A9D1J9L2</accession>
<protein>
    <submittedName>
        <fullName evidence="5">Metallophosphoesterase</fullName>
    </submittedName>
</protein>
<evidence type="ECO:0000256" key="3">
    <source>
        <dbReference type="SAM" id="Phobius"/>
    </source>
</evidence>
<dbReference type="Gene3D" id="3.60.21.10">
    <property type="match status" value="1"/>
</dbReference>
<keyword evidence="3" id="KW-0472">Membrane</keyword>
<evidence type="ECO:0000259" key="4">
    <source>
        <dbReference type="Pfam" id="PF00149"/>
    </source>
</evidence>
<keyword evidence="3" id="KW-1133">Transmembrane helix</keyword>